<evidence type="ECO:0000313" key="2">
    <source>
        <dbReference type="EMBL" id="TSJ63657.1"/>
    </source>
</evidence>
<evidence type="ECO:0000256" key="1">
    <source>
        <dbReference type="SAM" id="SignalP"/>
    </source>
</evidence>
<dbReference type="RefSeq" id="WP_144088941.1">
    <property type="nucleotide sequence ID" value="NZ_VMHE01000014.1"/>
</dbReference>
<keyword evidence="1" id="KW-0732">Signal</keyword>
<feature type="signal peptide" evidence="1">
    <location>
        <begin position="1"/>
        <end position="21"/>
    </location>
</feature>
<evidence type="ECO:0000313" key="3">
    <source>
        <dbReference type="Proteomes" id="UP000316425"/>
    </source>
</evidence>
<accession>A0A556PGY6</accession>
<sequence length="135" mass="16109">MKKKILIITLILWMIPFASYAMEENDYRIDVENHFREVGDEYELIDLHFVLYTMDAAFTDKENIRNEWTNQIDDQIASELHDFFSRDELTGSDYNQQVLDYLEQNFEIEEPEEGGFFAAIGNFFKSIFNFFANLF</sequence>
<organism evidence="2 3">
    <name type="scientific">Allobacillus salarius</name>
    <dbReference type="NCBI Taxonomy" id="1955272"/>
    <lineage>
        <taxon>Bacteria</taxon>
        <taxon>Bacillati</taxon>
        <taxon>Bacillota</taxon>
        <taxon>Bacilli</taxon>
        <taxon>Bacillales</taxon>
        <taxon>Bacillaceae</taxon>
        <taxon>Allobacillus</taxon>
    </lineage>
</organism>
<dbReference type="EMBL" id="VMHE01000014">
    <property type="protein sequence ID" value="TSJ63657.1"/>
    <property type="molecule type" value="Genomic_DNA"/>
</dbReference>
<feature type="chain" id="PRO_5022112734" evidence="1">
    <location>
        <begin position="22"/>
        <end position="135"/>
    </location>
</feature>
<dbReference type="OrthoDB" id="2965938at2"/>
<dbReference type="AlphaFoldDB" id="A0A556PGY6"/>
<reference evidence="2 3" key="1">
    <citation type="submission" date="2019-07" db="EMBL/GenBank/DDBJ databases">
        <title>Allobacillus sp. nov. SKP isolated from shrimp paste of Euphausiacea.</title>
        <authorList>
            <person name="Kanchanasin P."/>
            <person name="Tanasupawat S."/>
            <person name="Shi W."/>
            <person name="Wu L."/>
            <person name="Ma J."/>
        </authorList>
    </citation>
    <scope>NUCLEOTIDE SEQUENCE [LARGE SCALE GENOMIC DNA]</scope>
    <source>
        <strain evidence="2 3">SKP4-8</strain>
    </source>
</reference>
<keyword evidence="3" id="KW-1185">Reference proteome</keyword>
<name>A0A556PGY6_9BACI</name>
<protein>
    <submittedName>
        <fullName evidence="2">Uncharacterized protein</fullName>
    </submittedName>
</protein>
<comment type="caution">
    <text evidence="2">The sequence shown here is derived from an EMBL/GenBank/DDBJ whole genome shotgun (WGS) entry which is preliminary data.</text>
</comment>
<dbReference type="Proteomes" id="UP000316425">
    <property type="component" value="Unassembled WGS sequence"/>
</dbReference>
<gene>
    <name evidence="2" type="ORF">FPQ13_08630</name>
</gene>
<proteinExistence type="predicted"/>